<dbReference type="Proteomes" id="UP001195483">
    <property type="component" value="Unassembled WGS sequence"/>
</dbReference>
<sequence>MWKWMGTVEMDGDWKLMGNVEMDGDCGNGWGLWKLMGNEEMDGDCGNGWGLWKWMGTVEMDPVIIKDGSFVALKAACINQEIMKLVKIEQYIIMLDCKCYVTWIHTACVVWHSDPHSLCCMTLGSTQLVLYDTWIHTACAVQVKSSSM</sequence>
<accession>A0AAE0SI26</accession>
<organism evidence="1 2">
    <name type="scientific">Potamilus streckersoni</name>
    <dbReference type="NCBI Taxonomy" id="2493646"/>
    <lineage>
        <taxon>Eukaryota</taxon>
        <taxon>Metazoa</taxon>
        <taxon>Spiralia</taxon>
        <taxon>Lophotrochozoa</taxon>
        <taxon>Mollusca</taxon>
        <taxon>Bivalvia</taxon>
        <taxon>Autobranchia</taxon>
        <taxon>Heteroconchia</taxon>
        <taxon>Palaeoheterodonta</taxon>
        <taxon>Unionida</taxon>
        <taxon>Unionoidea</taxon>
        <taxon>Unionidae</taxon>
        <taxon>Ambleminae</taxon>
        <taxon>Lampsilini</taxon>
        <taxon>Potamilus</taxon>
    </lineage>
</organism>
<keyword evidence="2" id="KW-1185">Reference proteome</keyword>
<evidence type="ECO:0000313" key="2">
    <source>
        <dbReference type="Proteomes" id="UP001195483"/>
    </source>
</evidence>
<reference evidence="1" key="2">
    <citation type="journal article" date="2021" name="Genome Biol. Evol.">
        <title>Developing a high-quality reference genome for a parasitic bivalve with doubly uniparental inheritance (Bivalvia: Unionida).</title>
        <authorList>
            <person name="Smith C.H."/>
        </authorList>
    </citation>
    <scope>NUCLEOTIDE SEQUENCE</scope>
    <source>
        <strain evidence="1">CHS0354</strain>
        <tissue evidence="1">Mantle</tissue>
    </source>
</reference>
<reference evidence="1" key="1">
    <citation type="journal article" date="2021" name="Genome Biol. Evol.">
        <title>A High-Quality Reference Genome for a Parasitic Bivalve with Doubly Uniparental Inheritance (Bivalvia: Unionida).</title>
        <authorList>
            <person name="Smith C.H."/>
        </authorList>
    </citation>
    <scope>NUCLEOTIDE SEQUENCE</scope>
    <source>
        <strain evidence="1">CHS0354</strain>
    </source>
</reference>
<reference evidence="1" key="3">
    <citation type="submission" date="2023-05" db="EMBL/GenBank/DDBJ databases">
        <authorList>
            <person name="Smith C.H."/>
        </authorList>
    </citation>
    <scope>NUCLEOTIDE SEQUENCE</scope>
    <source>
        <strain evidence="1">CHS0354</strain>
        <tissue evidence="1">Mantle</tissue>
    </source>
</reference>
<dbReference type="EMBL" id="JAEAOA010001195">
    <property type="protein sequence ID" value="KAK3592091.1"/>
    <property type="molecule type" value="Genomic_DNA"/>
</dbReference>
<name>A0AAE0SI26_9BIVA</name>
<gene>
    <name evidence="1" type="ORF">CHS0354_019347</name>
</gene>
<dbReference type="AlphaFoldDB" id="A0AAE0SI26"/>
<protein>
    <submittedName>
        <fullName evidence="1">Uncharacterized protein</fullName>
    </submittedName>
</protein>
<proteinExistence type="predicted"/>
<comment type="caution">
    <text evidence="1">The sequence shown here is derived from an EMBL/GenBank/DDBJ whole genome shotgun (WGS) entry which is preliminary data.</text>
</comment>
<evidence type="ECO:0000313" key="1">
    <source>
        <dbReference type="EMBL" id="KAK3592091.1"/>
    </source>
</evidence>